<feature type="domain" description="NAD(P)-binding" evidence="1">
    <location>
        <begin position="7"/>
        <end position="109"/>
    </location>
</feature>
<dbReference type="PANTHER" id="PTHR12126:SF11">
    <property type="entry name" value="NADH DEHYDROGENASE [UBIQUINONE] 1 ALPHA SUBCOMPLEX SUBUNIT 9, MITOCHONDRIAL"/>
    <property type="match status" value="1"/>
</dbReference>
<sequence length="298" mass="32967">MNIAIIGARGCVGNALIKKLITASEHTVTASFRREEEPGMRHDQITWKRVNLYDDLGTEEFIEGADVVVYLVHSLAAKNFRDMDRVFADRTGRCAHRAGIKKIIYMGGIVPTGGRLSAHLKSRKETGEQLAKSGVPVAEVRASIILGACSVSYQMVYWLSKRLPVIIMPKWGVAKCSPIALEDVIDMIVALIERPITGHELFEIGREQMRYDELLIKSGMTTRGVANTIVRIPLFPIAIAAWGVRVITGVPWRIAAALIGSLKNDSVVTNDRFHEIVGRPPQAVDVTLKTLTRTMKKI</sequence>
<dbReference type="InterPro" id="IPR051207">
    <property type="entry name" value="ComplexI_NDUFA9_subunit"/>
</dbReference>
<proteinExistence type="predicted"/>
<dbReference type="Gene3D" id="3.40.50.720">
    <property type="entry name" value="NAD(P)-binding Rossmann-like Domain"/>
    <property type="match status" value="1"/>
</dbReference>
<dbReference type="InterPro" id="IPR036291">
    <property type="entry name" value="NAD(P)-bd_dom_sf"/>
</dbReference>
<dbReference type="EMBL" id="LCPB01000013">
    <property type="protein sequence ID" value="KKU89522.1"/>
    <property type="molecule type" value="Genomic_DNA"/>
</dbReference>
<accession>A0A0G1U606</accession>
<organism evidence="2 3">
    <name type="scientific">Candidatus Wolfebacteria bacterium GW2011_GWA2_47_9b</name>
    <dbReference type="NCBI Taxonomy" id="1619005"/>
    <lineage>
        <taxon>Bacteria</taxon>
        <taxon>Candidatus Wolfeibacteriota</taxon>
    </lineage>
</organism>
<gene>
    <name evidence="2" type="ORF">UY19_C0013G0005</name>
</gene>
<comment type="caution">
    <text evidence="2">The sequence shown here is derived from an EMBL/GenBank/DDBJ whole genome shotgun (WGS) entry which is preliminary data.</text>
</comment>
<dbReference type="Proteomes" id="UP000033882">
    <property type="component" value="Unassembled WGS sequence"/>
</dbReference>
<dbReference type="PANTHER" id="PTHR12126">
    <property type="entry name" value="NADH-UBIQUINONE OXIDOREDUCTASE 39 KDA SUBUNIT-RELATED"/>
    <property type="match status" value="1"/>
</dbReference>
<reference evidence="2 3" key="1">
    <citation type="journal article" date="2015" name="Nature">
        <title>rRNA introns, odd ribosomes, and small enigmatic genomes across a large radiation of phyla.</title>
        <authorList>
            <person name="Brown C.T."/>
            <person name="Hug L.A."/>
            <person name="Thomas B.C."/>
            <person name="Sharon I."/>
            <person name="Castelle C.J."/>
            <person name="Singh A."/>
            <person name="Wilkins M.J."/>
            <person name="Williams K.H."/>
            <person name="Banfield J.F."/>
        </authorList>
    </citation>
    <scope>NUCLEOTIDE SEQUENCE [LARGE SCALE GENOMIC DNA]</scope>
</reference>
<dbReference type="Pfam" id="PF13460">
    <property type="entry name" value="NAD_binding_10"/>
    <property type="match status" value="1"/>
</dbReference>
<dbReference type="AlphaFoldDB" id="A0A0G1U606"/>
<dbReference type="GO" id="GO:0044877">
    <property type="term" value="F:protein-containing complex binding"/>
    <property type="evidence" value="ECO:0007669"/>
    <property type="project" value="TreeGrafter"/>
</dbReference>
<evidence type="ECO:0000313" key="3">
    <source>
        <dbReference type="Proteomes" id="UP000033882"/>
    </source>
</evidence>
<protein>
    <recommendedName>
        <fullName evidence="1">NAD(P)-binding domain-containing protein</fullName>
    </recommendedName>
</protein>
<evidence type="ECO:0000259" key="1">
    <source>
        <dbReference type="Pfam" id="PF13460"/>
    </source>
</evidence>
<name>A0A0G1U606_9BACT</name>
<dbReference type="SUPFAM" id="SSF51735">
    <property type="entry name" value="NAD(P)-binding Rossmann-fold domains"/>
    <property type="match status" value="1"/>
</dbReference>
<dbReference type="InterPro" id="IPR016040">
    <property type="entry name" value="NAD(P)-bd_dom"/>
</dbReference>
<evidence type="ECO:0000313" key="2">
    <source>
        <dbReference type="EMBL" id="KKU89522.1"/>
    </source>
</evidence>